<name>A0A2X0MEQ0_9BASI</name>
<accession>A0A2X0MEQ0</accession>
<protein>
    <submittedName>
        <fullName evidence="1">BQ5605_C039g11748 protein</fullName>
    </submittedName>
</protein>
<keyword evidence="2" id="KW-1185">Reference proteome</keyword>
<proteinExistence type="predicted"/>
<evidence type="ECO:0000313" key="1">
    <source>
        <dbReference type="EMBL" id="SGY89419.1"/>
    </source>
</evidence>
<organism evidence="1 2">
    <name type="scientific">Microbotryum silenes-dioicae</name>
    <dbReference type="NCBI Taxonomy" id="796604"/>
    <lineage>
        <taxon>Eukaryota</taxon>
        <taxon>Fungi</taxon>
        <taxon>Dikarya</taxon>
        <taxon>Basidiomycota</taxon>
        <taxon>Pucciniomycotina</taxon>
        <taxon>Microbotryomycetes</taxon>
        <taxon>Microbotryales</taxon>
        <taxon>Microbotryaceae</taxon>
        <taxon>Microbotryum</taxon>
    </lineage>
</organism>
<reference evidence="1 2" key="1">
    <citation type="submission" date="2016-11" db="EMBL/GenBank/DDBJ databases">
        <authorList>
            <person name="Jaros S."/>
            <person name="Januszkiewicz K."/>
            <person name="Wedrychowicz H."/>
        </authorList>
    </citation>
    <scope>NUCLEOTIDE SEQUENCE [LARGE SCALE GENOMIC DNA]</scope>
</reference>
<gene>
    <name evidence="1" type="primary">BQ5605_C039g11748</name>
    <name evidence="1" type="ORF">BQ5605_C039G11748</name>
</gene>
<sequence>MRWTLHRPLRAWRGHEQHKNFFLSTIHHLSYDNVDLFAPIPILAQETDDFINDNQNNMARMDRGQLLEGVDRQRRSTTAARKGRQSEATRTIRVLWYRRPGYYDSIPLLLPAI</sequence>
<evidence type="ECO:0000313" key="2">
    <source>
        <dbReference type="Proteomes" id="UP000249464"/>
    </source>
</evidence>
<dbReference type="EMBL" id="FQNC01000060">
    <property type="protein sequence ID" value="SGY89419.1"/>
    <property type="molecule type" value="Genomic_DNA"/>
</dbReference>
<dbReference type="AlphaFoldDB" id="A0A2X0MEQ0"/>
<dbReference type="Proteomes" id="UP000249464">
    <property type="component" value="Unassembled WGS sequence"/>
</dbReference>